<dbReference type="AlphaFoldDB" id="M2TTR0"/>
<dbReference type="InterPro" id="IPR010730">
    <property type="entry name" value="HET"/>
</dbReference>
<dbReference type="PANTHER" id="PTHR24148:SF64">
    <property type="entry name" value="HETEROKARYON INCOMPATIBILITY DOMAIN-CONTAINING PROTEIN"/>
    <property type="match status" value="1"/>
</dbReference>
<dbReference type="STRING" id="701091.M2TTR0"/>
<sequence length="187" mass="22125">MNLFHYEPLDRNSNQIRLLRFSDQLNSQRGYVLDSFDLNECPLYEALSYTWGPPLPTSIITLNKESFEIRQNLADFLVHFRIGITLLDENDSPLYHPKYLWIDQLCINQSSEQEKTHQVKRMAEIYKQAQRVVAWLGPCDEQSYRGMRLIADNRFVGKLPNDNYPSTFSGINLWRAMDKEQQEYLNR</sequence>
<dbReference type="PANTHER" id="PTHR24148">
    <property type="entry name" value="ANKYRIN REPEAT DOMAIN-CONTAINING PROTEIN 39 HOMOLOG-RELATED"/>
    <property type="match status" value="1"/>
</dbReference>
<evidence type="ECO:0000313" key="2">
    <source>
        <dbReference type="EMBL" id="EMD85166.1"/>
    </source>
</evidence>
<feature type="domain" description="Heterokaryon incompatibility" evidence="1">
    <location>
        <begin position="44"/>
        <end position="152"/>
    </location>
</feature>
<dbReference type="HOGENOM" id="CLU_004184_6_2_1"/>
<reference evidence="3" key="2">
    <citation type="journal article" date="2013" name="PLoS Genet.">
        <title>Comparative genome structure, secondary metabolite, and effector coding capacity across Cochliobolus pathogens.</title>
        <authorList>
            <person name="Condon B.J."/>
            <person name="Leng Y."/>
            <person name="Wu D."/>
            <person name="Bushley K.E."/>
            <person name="Ohm R.A."/>
            <person name="Otillar R."/>
            <person name="Martin J."/>
            <person name="Schackwitz W."/>
            <person name="Grimwood J."/>
            <person name="MohdZainudin N."/>
            <person name="Xue C."/>
            <person name="Wang R."/>
            <person name="Manning V.A."/>
            <person name="Dhillon B."/>
            <person name="Tu Z.J."/>
            <person name="Steffenson B.J."/>
            <person name="Salamov A."/>
            <person name="Sun H."/>
            <person name="Lowry S."/>
            <person name="LaButti K."/>
            <person name="Han J."/>
            <person name="Copeland A."/>
            <person name="Lindquist E."/>
            <person name="Barry K."/>
            <person name="Schmutz J."/>
            <person name="Baker S.E."/>
            <person name="Ciuffetti L.M."/>
            <person name="Grigoriev I.V."/>
            <person name="Zhong S."/>
            <person name="Turgeon B.G."/>
        </authorList>
    </citation>
    <scope>NUCLEOTIDE SEQUENCE [LARGE SCALE GENOMIC DNA]</scope>
    <source>
        <strain evidence="3">C5 / ATCC 48332 / race O</strain>
    </source>
</reference>
<dbReference type="OrthoDB" id="194358at2759"/>
<organism evidence="2 3">
    <name type="scientific">Cochliobolus heterostrophus (strain C5 / ATCC 48332 / race O)</name>
    <name type="common">Southern corn leaf blight fungus</name>
    <name type="synonym">Bipolaris maydis</name>
    <dbReference type="NCBI Taxonomy" id="701091"/>
    <lineage>
        <taxon>Eukaryota</taxon>
        <taxon>Fungi</taxon>
        <taxon>Dikarya</taxon>
        <taxon>Ascomycota</taxon>
        <taxon>Pezizomycotina</taxon>
        <taxon>Dothideomycetes</taxon>
        <taxon>Pleosporomycetidae</taxon>
        <taxon>Pleosporales</taxon>
        <taxon>Pleosporineae</taxon>
        <taxon>Pleosporaceae</taxon>
        <taxon>Bipolaris</taxon>
    </lineage>
</organism>
<dbReference type="eggNOG" id="ENOG502SUZ5">
    <property type="taxonomic scope" value="Eukaryota"/>
</dbReference>
<gene>
    <name evidence="2" type="ORF">COCHEDRAFT_1049743</name>
</gene>
<dbReference type="Pfam" id="PF06985">
    <property type="entry name" value="HET"/>
    <property type="match status" value="1"/>
</dbReference>
<accession>M2TTR0</accession>
<evidence type="ECO:0000313" key="3">
    <source>
        <dbReference type="Proteomes" id="UP000016936"/>
    </source>
</evidence>
<evidence type="ECO:0000259" key="1">
    <source>
        <dbReference type="Pfam" id="PF06985"/>
    </source>
</evidence>
<protein>
    <recommendedName>
        <fullName evidence="1">Heterokaryon incompatibility domain-containing protein</fullName>
    </recommendedName>
</protein>
<dbReference type="Proteomes" id="UP000016936">
    <property type="component" value="Unassembled WGS sequence"/>
</dbReference>
<dbReference type="OMA" id="NDERNAQ"/>
<name>M2TTR0_COCH5</name>
<dbReference type="EMBL" id="KB445592">
    <property type="protein sequence ID" value="EMD85166.1"/>
    <property type="molecule type" value="Genomic_DNA"/>
</dbReference>
<feature type="non-terminal residue" evidence="2">
    <location>
        <position position="187"/>
    </location>
</feature>
<proteinExistence type="predicted"/>
<dbReference type="InterPro" id="IPR052895">
    <property type="entry name" value="HetReg/Transcr_Mod"/>
</dbReference>
<reference evidence="2 3" key="1">
    <citation type="journal article" date="2012" name="PLoS Pathog.">
        <title>Diverse lifestyles and strategies of plant pathogenesis encoded in the genomes of eighteen Dothideomycetes fungi.</title>
        <authorList>
            <person name="Ohm R.A."/>
            <person name="Feau N."/>
            <person name="Henrissat B."/>
            <person name="Schoch C.L."/>
            <person name="Horwitz B.A."/>
            <person name="Barry K.W."/>
            <person name="Condon B.J."/>
            <person name="Copeland A.C."/>
            <person name="Dhillon B."/>
            <person name="Glaser F."/>
            <person name="Hesse C.N."/>
            <person name="Kosti I."/>
            <person name="LaButti K."/>
            <person name="Lindquist E.A."/>
            <person name="Lucas S."/>
            <person name="Salamov A.A."/>
            <person name="Bradshaw R.E."/>
            <person name="Ciuffetti L."/>
            <person name="Hamelin R.C."/>
            <person name="Kema G.H.J."/>
            <person name="Lawrence C."/>
            <person name="Scott J.A."/>
            <person name="Spatafora J.W."/>
            <person name="Turgeon B.G."/>
            <person name="de Wit P.J.G.M."/>
            <person name="Zhong S."/>
            <person name="Goodwin S.B."/>
            <person name="Grigoriev I.V."/>
        </authorList>
    </citation>
    <scope>NUCLEOTIDE SEQUENCE [LARGE SCALE GENOMIC DNA]</scope>
    <source>
        <strain evidence="3">C5 / ATCC 48332 / race O</strain>
    </source>
</reference>
<keyword evidence="3" id="KW-1185">Reference proteome</keyword>